<evidence type="ECO:0000256" key="2">
    <source>
        <dbReference type="ARBA" id="ARBA00005194"/>
    </source>
</evidence>
<evidence type="ECO:0000256" key="8">
    <source>
        <dbReference type="ARBA" id="ARBA00022989"/>
    </source>
</evidence>
<name>A0A6A4X7X8_AMPAM</name>
<keyword evidence="5 14" id="KW-0444">Lipid biosynthesis</keyword>
<dbReference type="Proteomes" id="UP000440578">
    <property type="component" value="Unassembled WGS sequence"/>
</dbReference>
<keyword evidence="9 14" id="KW-0443">Lipid metabolism</keyword>
<comment type="subcellular location">
    <subcellularLocation>
        <location evidence="14">Endoplasmic reticulum membrane</location>
        <topology evidence="14">Multi-pass membrane protein</topology>
    </subcellularLocation>
    <subcellularLocation>
        <location evidence="1">Membrane</location>
        <topology evidence="1">Multi-pass membrane protein</topology>
    </subcellularLocation>
</comment>
<organism evidence="15 16">
    <name type="scientific">Amphibalanus amphitrite</name>
    <name type="common">Striped barnacle</name>
    <name type="synonym">Balanus amphitrite</name>
    <dbReference type="NCBI Taxonomy" id="1232801"/>
    <lineage>
        <taxon>Eukaryota</taxon>
        <taxon>Metazoa</taxon>
        <taxon>Ecdysozoa</taxon>
        <taxon>Arthropoda</taxon>
        <taxon>Crustacea</taxon>
        <taxon>Multicrustacea</taxon>
        <taxon>Cirripedia</taxon>
        <taxon>Thoracica</taxon>
        <taxon>Thoracicalcarea</taxon>
        <taxon>Balanomorpha</taxon>
        <taxon>Balanoidea</taxon>
        <taxon>Balanidae</taxon>
        <taxon>Amphibalaninae</taxon>
        <taxon>Amphibalanus</taxon>
    </lineage>
</organism>
<dbReference type="InterPro" id="IPR016130">
    <property type="entry name" value="Tyr_Pase_AS"/>
</dbReference>
<evidence type="ECO:0000256" key="9">
    <source>
        <dbReference type="ARBA" id="ARBA00023098"/>
    </source>
</evidence>
<dbReference type="GO" id="GO:0030148">
    <property type="term" value="P:sphingolipid biosynthetic process"/>
    <property type="evidence" value="ECO:0007669"/>
    <property type="project" value="TreeGrafter"/>
</dbReference>
<comment type="similarity">
    <text evidence="3 14">Belongs to the very long-chain fatty acids dehydratase HACD family.</text>
</comment>
<evidence type="ECO:0000256" key="4">
    <source>
        <dbReference type="ARBA" id="ARBA00013122"/>
    </source>
</evidence>
<feature type="transmembrane region" description="Helical" evidence="14">
    <location>
        <begin position="136"/>
        <end position="158"/>
    </location>
</feature>
<protein>
    <recommendedName>
        <fullName evidence="4 14">Very-long-chain (3R)-3-hydroxyacyl-CoA dehydratase</fullName>
        <ecNumber evidence="4 14">4.2.1.134</ecNumber>
    </recommendedName>
</protein>
<proteinExistence type="inferred from homology"/>
<keyword evidence="10 14" id="KW-0472">Membrane</keyword>
<dbReference type="PROSITE" id="PS00383">
    <property type="entry name" value="TYR_PHOSPHATASE_1"/>
    <property type="match status" value="1"/>
</dbReference>
<feature type="transmembrane region" description="Helical" evidence="14">
    <location>
        <begin position="178"/>
        <end position="198"/>
    </location>
</feature>
<evidence type="ECO:0000256" key="7">
    <source>
        <dbReference type="ARBA" id="ARBA00022832"/>
    </source>
</evidence>
<keyword evidence="6 14" id="KW-0812">Transmembrane</keyword>
<comment type="function">
    <text evidence="14">Catalyzes the third of the four reactions of the long-chain fatty acids elongation cycle. This endoplasmic reticulum-bound enzymatic process, allows the addition of two carbons to the chain of long- and very long-chain fatty acids/VLCFAs per cycle. This enzyme catalyzes the dehydration of the 3-hydroxyacyl-CoA intermediate into trans-2,3-enoyl-CoA, within each cycle of fatty acid elongation. Thereby, it participates to the production of VLCFAs of different chain lengths that are involved in multiple biological processes as precursors of membrane lipids and lipid mediators.</text>
</comment>
<feature type="transmembrane region" description="Helical" evidence="14">
    <location>
        <begin position="7"/>
        <end position="28"/>
    </location>
</feature>
<comment type="caution">
    <text evidence="15">The sequence shown here is derived from an EMBL/GenBank/DDBJ whole genome shotgun (WGS) entry which is preliminary data.</text>
</comment>
<reference evidence="15 16" key="1">
    <citation type="submission" date="2019-07" db="EMBL/GenBank/DDBJ databases">
        <title>Draft genome assembly of a fouling barnacle, Amphibalanus amphitrite (Darwin, 1854): The first reference genome for Thecostraca.</title>
        <authorList>
            <person name="Kim W."/>
        </authorList>
    </citation>
    <scope>NUCLEOTIDE SEQUENCE [LARGE SCALE GENOMIC DNA]</scope>
    <source>
        <strain evidence="15">SNU_AA5</strain>
        <tissue evidence="15">Soma without cirri and trophi</tissue>
    </source>
</reference>
<evidence type="ECO:0000256" key="13">
    <source>
        <dbReference type="ARBA" id="ARBA00036671"/>
    </source>
</evidence>
<keyword evidence="16" id="KW-1185">Reference proteome</keyword>
<keyword evidence="12 14" id="KW-0456">Lyase</keyword>
<gene>
    <name evidence="15" type="primary">HACD2_0</name>
    <name evidence="15" type="ORF">FJT64_017116</name>
</gene>
<dbReference type="UniPathway" id="UPA00094"/>
<dbReference type="Pfam" id="PF04387">
    <property type="entry name" value="PTPLA"/>
    <property type="match status" value="1"/>
</dbReference>
<keyword evidence="7 14" id="KW-0276">Fatty acid metabolism</keyword>
<evidence type="ECO:0000256" key="3">
    <source>
        <dbReference type="ARBA" id="ARBA00007811"/>
    </source>
</evidence>
<sequence length="217" mass="24876">MIGALYLNLYNTFQLSGWAYLCFLTWSHLGEKQSMDGLWERTELPLKIFQTAMVIEVVHCLVGLVRSSPVTTAMQIVSRVFIVWLILEQVPDTRTAPGLLLCLTAWPFAEMVRYLYYLANALGWVPYLLTWARYSFFLVLYPLGVAGETLSCYAALPYCKEKRPLDVSMPNAFNFTFNTYYVLIGIMLLYIPGLPVMYQYMLSQRRKVLGGAKTKSQ</sequence>
<evidence type="ECO:0000256" key="11">
    <source>
        <dbReference type="ARBA" id="ARBA00023160"/>
    </source>
</evidence>
<dbReference type="GO" id="GO:0042761">
    <property type="term" value="P:very long-chain fatty acid biosynthetic process"/>
    <property type="evidence" value="ECO:0007669"/>
    <property type="project" value="TreeGrafter"/>
</dbReference>
<comment type="catalytic activity">
    <reaction evidence="13 14">
        <text>a very-long-chain (3R)-3-hydroxyacyl-CoA = a very-long-chain (2E)-enoyl-CoA + H2O</text>
        <dbReference type="Rhea" id="RHEA:45812"/>
        <dbReference type="ChEBI" id="CHEBI:15377"/>
        <dbReference type="ChEBI" id="CHEBI:83728"/>
        <dbReference type="ChEBI" id="CHEBI:85440"/>
        <dbReference type="EC" id="4.2.1.134"/>
    </reaction>
</comment>
<keyword evidence="8 14" id="KW-1133">Transmembrane helix</keyword>
<comment type="pathway">
    <text evidence="2 14">Lipid metabolism; fatty acid biosynthesis.</text>
</comment>
<dbReference type="AlphaFoldDB" id="A0A6A4X7X8"/>
<dbReference type="EMBL" id="VIIS01000190">
    <property type="protein sequence ID" value="KAF0312124.1"/>
    <property type="molecule type" value="Genomic_DNA"/>
</dbReference>
<keyword evidence="14" id="KW-0256">Endoplasmic reticulum</keyword>
<evidence type="ECO:0000256" key="5">
    <source>
        <dbReference type="ARBA" id="ARBA00022516"/>
    </source>
</evidence>
<dbReference type="PANTHER" id="PTHR11035">
    <property type="entry name" value="VERY-LONG-CHAIN (3R)-3-HYDROXYACYL-COA DEHYDRATASE"/>
    <property type="match status" value="1"/>
</dbReference>
<dbReference type="GO" id="GO:0030497">
    <property type="term" value="P:fatty acid elongation"/>
    <property type="evidence" value="ECO:0007669"/>
    <property type="project" value="TreeGrafter"/>
</dbReference>
<accession>A0A6A4X7X8</accession>
<dbReference type="PANTHER" id="PTHR11035:SF3">
    <property type="entry name" value="VERY-LONG-CHAIN (3R)-3-HYDROXYACYL-COA DEHYDRATASE"/>
    <property type="match status" value="1"/>
</dbReference>
<dbReference type="GO" id="GO:0102158">
    <property type="term" value="F:very-long-chain (3R)-3-hydroxyacyl-CoA dehydratase activity"/>
    <property type="evidence" value="ECO:0007669"/>
    <property type="project" value="UniProtKB-EC"/>
</dbReference>
<evidence type="ECO:0000256" key="14">
    <source>
        <dbReference type="RuleBase" id="RU363109"/>
    </source>
</evidence>
<evidence type="ECO:0000313" key="15">
    <source>
        <dbReference type="EMBL" id="KAF0312124.1"/>
    </source>
</evidence>
<dbReference type="OrthoDB" id="46988at2759"/>
<evidence type="ECO:0000256" key="10">
    <source>
        <dbReference type="ARBA" id="ARBA00023136"/>
    </source>
</evidence>
<evidence type="ECO:0000256" key="6">
    <source>
        <dbReference type="ARBA" id="ARBA00022692"/>
    </source>
</evidence>
<dbReference type="InterPro" id="IPR007482">
    <property type="entry name" value="Tyr_Pase-like_PTPLA"/>
</dbReference>
<evidence type="ECO:0000256" key="12">
    <source>
        <dbReference type="ARBA" id="ARBA00023239"/>
    </source>
</evidence>
<comment type="caution">
    <text evidence="14">Lacks conserved residue(s) required for the propagation of feature annotation.</text>
</comment>
<keyword evidence="11 14" id="KW-0275">Fatty acid biosynthesis</keyword>
<feature type="transmembrane region" description="Helical" evidence="14">
    <location>
        <begin position="111"/>
        <end position="129"/>
    </location>
</feature>
<dbReference type="EC" id="4.2.1.134" evidence="4 14"/>
<dbReference type="GO" id="GO:0005789">
    <property type="term" value="C:endoplasmic reticulum membrane"/>
    <property type="evidence" value="ECO:0007669"/>
    <property type="project" value="UniProtKB-SubCell"/>
</dbReference>
<evidence type="ECO:0000256" key="1">
    <source>
        <dbReference type="ARBA" id="ARBA00004141"/>
    </source>
</evidence>
<evidence type="ECO:0000313" key="16">
    <source>
        <dbReference type="Proteomes" id="UP000440578"/>
    </source>
</evidence>